<keyword evidence="11" id="KW-0539">Nucleus</keyword>
<evidence type="ECO:0000256" key="7">
    <source>
        <dbReference type="ARBA" id="ARBA00022786"/>
    </source>
</evidence>
<evidence type="ECO:0000256" key="3">
    <source>
        <dbReference type="ARBA" id="ARBA00004496"/>
    </source>
</evidence>
<dbReference type="Gene3D" id="3.90.70.80">
    <property type="match status" value="1"/>
</dbReference>
<evidence type="ECO:0000256" key="1">
    <source>
        <dbReference type="ARBA" id="ARBA00000707"/>
    </source>
</evidence>
<feature type="compositionally biased region" description="Low complexity" evidence="14">
    <location>
        <begin position="276"/>
        <end position="289"/>
    </location>
</feature>
<keyword evidence="8" id="KW-0378">Hydrolase</keyword>
<dbReference type="GO" id="GO:0005634">
    <property type="term" value="C:nucleus"/>
    <property type="evidence" value="ECO:0007669"/>
    <property type="project" value="UniProtKB-SubCell"/>
</dbReference>
<reference evidence="16" key="1">
    <citation type="submission" date="2018-03" db="EMBL/GenBank/DDBJ databases">
        <title>The relapsing fever spirochete Borrelia turicatae persists in the highly oxidative environment of its soft-bodied tick vector.</title>
        <authorList>
            <person name="Bourret T.J."/>
            <person name="Boyle W.K."/>
            <person name="Valenzuela J.G."/>
            <person name="Oliveira F."/>
            <person name="Lopez J.E."/>
        </authorList>
    </citation>
    <scope>NUCLEOTIDE SEQUENCE</scope>
    <source>
        <strain evidence="16">Kansas strain/isolate</strain>
        <tissue evidence="16">Salivary glands</tissue>
    </source>
</reference>
<comment type="function">
    <text evidence="12">Deubiquitinating enzyme that hydrolyzes 'Lys-6'- and 'Lys-11'-linked polyubiquitin. Also hydrolyzes heterotypic (mixed and branched) and homotypic chains. Important regulator of energy metabolism. Glucose and fatty acids trigger its nuclear translocation by CBP-dependent acetylation. In the nucleus, deubiquitinates and stabilizes the nuclear receptor PPARD regulating the expression of various genes involved in glucose and lipid metabolism and oxidative phosphorylation. Also acts as a negative regulator of the ribosome quality control (RQC) by mediating deubiquitination of 40S ribosomal proteins RPS10/eS10 and RPS20/uS10, thereby antagonizing ZNF598-mediated 40S ubiquitination.</text>
</comment>
<dbReference type="EC" id="3.4.19.12" evidence="4"/>
<dbReference type="RefSeq" id="XP_064459457.1">
    <property type="nucleotide sequence ID" value="XM_064603387.1"/>
</dbReference>
<dbReference type="AlphaFoldDB" id="A0A2R5LAD1"/>
<dbReference type="CDD" id="cd22770">
    <property type="entry name" value="OTU_OTUD3"/>
    <property type="match status" value="1"/>
</dbReference>
<evidence type="ECO:0000256" key="11">
    <source>
        <dbReference type="ARBA" id="ARBA00023242"/>
    </source>
</evidence>
<evidence type="ECO:0000256" key="6">
    <source>
        <dbReference type="ARBA" id="ARBA00022670"/>
    </source>
</evidence>
<dbReference type="InterPro" id="IPR003323">
    <property type="entry name" value="OTU_dom"/>
</dbReference>
<dbReference type="EMBL" id="GGLE01002327">
    <property type="protein sequence ID" value="MBY06453.1"/>
    <property type="molecule type" value="Transcribed_RNA"/>
</dbReference>
<dbReference type="SUPFAM" id="SSF54001">
    <property type="entry name" value="Cysteine proteinases"/>
    <property type="match status" value="1"/>
</dbReference>
<evidence type="ECO:0000256" key="9">
    <source>
        <dbReference type="ARBA" id="ARBA00022807"/>
    </source>
</evidence>
<dbReference type="GeneID" id="135369835"/>
<evidence type="ECO:0000256" key="8">
    <source>
        <dbReference type="ARBA" id="ARBA00022801"/>
    </source>
</evidence>
<dbReference type="InterPro" id="IPR050704">
    <property type="entry name" value="Peptidase_C85-like"/>
</dbReference>
<keyword evidence="9" id="KW-0788">Thiol protease</keyword>
<dbReference type="GO" id="GO:0016579">
    <property type="term" value="P:protein deubiquitination"/>
    <property type="evidence" value="ECO:0007669"/>
    <property type="project" value="TreeGrafter"/>
</dbReference>
<keyword evidence="7" id="KW-0833">Ubl conjugation pathway</keyword>
<dbReference type="GO" id="GO:0006508">
    <property type="term" value="P:proteolysis"/>
    <property type="evidence" value="ECO:0007669"/>
    <property type="project" value="UniProtKB-KW"/>
</dbReference>
<dbReference type="PANTHER" id="PTHR12419">
    <property type="entry name" value="OTU DOMAIN CONTAINING PROTEIN"/>
    <property type="match status" value="1"/>
</dbReference>
<dbReference type="PANTHER" id="PTHR12419:SF7">
    <property type="entry name" value="OTU DOMAIN-CONTAINING PROTEIN 3"/>
    <property type="match status" value="1"/>
</dbReference>
<feature type="region of interest" description="Disordered" evidence="14">
    <location>
        <begin position="276"/>
        <end position="337"/>
    </location>
</feature>
<evidence type="ECO:0000313" key="16">
    <source>
        <dbReference type="EMBL" id="MBY06453.1"/>
    </source>
</evidence>
<dbReference type="GO" id="GO:0004843">
    <property type="term" value="F:cysteine-type deubiquitinase activity"/>
    <property type="evidence" value="ECO:0007669"/>
    <property type="project" value="UniProtKB-EC"/>
</dbReference>
<comment type="subcellular location">
    <subcellularLocation>
        <location evidence="3">Cytoplasm</location>
    </subcellularLocation>
    <subcellularLocation>
        <location evidence="2">Nucleus</location>
    </subcellularLocation>
</comment>
<dbReference type="Pfam" id="PF02338">
    <property type="entry name" value="OTU"/>
    <property type="match status" value="1"/>
</dbReference>
<feature type="compositionally biased region" description="Basic residues" evidence="14">
    <location>
        <begin position="293"/>
        <end position="311"/>
    </location>
</feature>
<name>A0A2R5LAD1_9ACAR</name>
<dbReference type="InterPro" id="IPR038765">
    <property type="entry name" value="Papain-like_cys_pep_sf"/>
</dbReference>
<keyword evidence="6 16" id="KW-0645">Protease</keyword>
<feature type="compositionally biased region" description="Polar residues" evidence="14">
    <location>
        <begin position="324"/>
        <end position="335"/>
    </location>
</feature>
<dbReference type="KEGG" id="oti:135369835"/>
<dbReference type="GO" id="GO:0005737">
    <property type="term" value="C:cytoplasm"/>
    <property type="evidence" value="ECO:0007669"/>
    <property type="project" value="UniProtKB-SubCell"/>
</dbReference>
<organism evidence="16">
    <name type="scientific">Ornithodoros turicata</name>
    <dbReference type="NCBI Taxonomy" id="34597"/>
    <lineage>
        <taxon>Eukaryota</taxon>
        <taxon>Metazoa</taxon>
        <taxon>Ecdysozoa</taxon>
        <taxon>Arthropoda</taxon>
        <taxon>Chelicerata</taxon>
        <taxon>Arachnida</taxon>
        <taxon>Acari</taxon>
        <taxon>Parasitiformes</taxon>
        <taxon>Ixodida</taxon>
        <taxon>Ixodoidea</taxon>
        <taxon>Argasidae</taxon>
        <taxon>Ornithodorinae</taxon>
        <taxon>Ornithodoros</taxon>
    </lineage>
</organism>
<feature type="domain" description="OTU" evidence="15">
    <location>
        <begin position="43"/>
        <end position="167"/>
    </location>
</feature>
<accession>A0A2R5LAD1</accession>
<dbReference type="PROSITE" id="PS50802">
    <property type="entry name" value="OTU"/>
    <property type="match status" value="1"/>
</dbReference>
<comment type="catalytic activity">
    <reaction evidence="1">
        <text>Thiol-dependent hydrolysis of ester, thioester, amide, peptide and isopeptide bonds formed by the C-terminal Gly of ubiquitin (a 76-residue protein attached to proteins as an intracellular targeting signal).</text>
        <dbReference type="EC" id="3.4.19.12"/>
    </reaction>
</comment>
<evidence type="ECO:0000256" key="12">
    <source>
        <dbReference type="ARBA" id="ARBA00059041"/>
    </source>
</evidence>
<evidence type="ECO:0000256" key="13">
    <source>
        <dbReference type="ARBA" id="ARBA00074859"/>
    </source>
</evidence>
<keyword evidence="10" id="KW-0007">Acetylation</keyword>
<evidence type="ECO:0000259" key="15">
    <source>
        <dbReference type="PROSITE" id="PS50802"/>
    </source>
</evidence>
<protein>
    <recommendedName>
        <fullName evidence="13">OTU domain-containing protein 3</fullName>
        <ecNumber evidence="4">3.4.19.12</ecNumber>
    </recommendedName>
</protein>
<keyword evidence="5" id="KW-0963">Cytoplasm</keyword>
<feature type="compositionally biased region" description="Basic and acidic residues" evidence="14">
    <location>
        <begin position="312"/>
        <end position="323"/>
    </location>
</feature>
<proteinExistence type="predicted"/>
<dbReference type="FunFam" id="3.90.70.80:FF:000005">
    <property type="entry name" value="OTU domain-containing protein 3"/>
    <property type="match status" value="1"/>
</dbReference>
<evidence type="ECO:0000256" key="10">
    <source>
        <dbReference type="ARBA" id="ARBA00022990"/>
    </source>
</evidence>
<evidence type="ECO:0000256" key="2">
    <source>
        <dbReference type="ARBA" id="ARBA00004123"/>
    </source>
</evidence>
<evidence type="ECO:0000256" key="14">
    <source>
        <dbReference type="SAM" id="MobiDB-lite"/>
    </source>
</evidence>
<sequence>MARRKSNEKYNCHKANNAKMRYKANSDDENFSSFKDQLLSIGLTLRVMQGDGNCLFRALNDQMEGHTRSHLKYRSDTVQYMKDHRCDFEPFVEDDVPFAQHLHNLAQPGTYAGNDAIVAFARLHQVVIVIHQLNTPLWQVRGTDKPNSTELHLSYHNGDHYNSVRKIGDNSQGPASIRLSVPKPGTPQIPNEESNAVANLEAQRKLEEGIMLETGTEDLQLVREVLQDCGYDRQSAVDHILSHKLTFESDGEDSGEIMNSIWSIDGTGTRIFGEAAAESATSNSTATTTKGPSPRKRVSARTKKEQKKQERKQRNEQRKREEASTSPQENANKNDTAVIVTDLKCLSI</sequence>
<evidence type="ECO:0000256" key="5">
    <source>
        <dbReference type="ARBA" id="ARBA00022490"/>
    </source>
</evidence>
<evidence type="ECO:0000256" key="4">
    <source>
        <dbReference type="ARBA" id="ARBA00012759"/>
    </source>
</evidence>